<protein>
    <submittedName>
        <fullName evidence="6">Serine hydrolase</fullName>
    </submittedName>
</protein>
<dbReference type="SUPFAM" id="SSF56601">
    <property type="entry name" value="beta-lactamase/transpeptidase-like"/>
    <property type="match status" value="1"/>
</dbReference>
<dbReference type="Pfam" id="PF00144">
    <property type="entry name" value="Beta-lactamase"/>
    <property type="match status" value="1"/>
</dbReference>
<dbReference type="InterPro" id="IPR050491">
    <property type="entry name" value="AmpC-like"/>
</dbReference>
<dbReference type="PANTHER" id="PTHR46825:SF11">
    <property type="entry name" value="PENICILLIN-BINDING PROTEIN 4"/>
    <property type="match status" value="1"/>
</dbReference>
<dbReference type="InterPro" id="IPR001466">
    <property type="entry name" value="Beta-lactam-related"/>
</dbReference>
<name>A0A556MWW3_9SPHI</name>
<dbReference type="SUPFAM" id="SSF48452">
    <property type="entry name" value="TPR-like"/>
    <property type="match status" value="1"/>
</dbReference>
<proteinExistence type="predicted"/>
<evidence type="ECO:0000256" key="1">
    <source>
        <dbReference type="ARBA" id="ARBA00004370"/>
    </source>
</evidence>
<dbReference type="Proteomes" id="UP000318733">
    <property type="component" value="Unassembled WGS sequence"/>
</dbReference>
<keyword evidence="6" id="KW-0378">Hydrolase</keyword>
<keyword evidence="2" id="KW-0472">Membrane</keyword>
<evidence type="ECO:0000256" key="3">
    <source>
        <dbReference type="PROSITE-ProRule" id="PRU00339"/>
    </source>
</evidence>
<dbReference type="GO" id="GO:0016787">
    <property type="term" value="F:hydrolase activity"/>
    <property type="evidence" value="ECO:0007669"/>
    <property type="project" value="UniProtKB-KW"/>
</dbReference>
<keyword evidence="4" id="KW-0732">Signal</keyword>
<evidence type="ECO:0000259" key="5">
    <source>
        <dbReference type="Pfam" id="PF00144"/>
    </source>
</evidence>
<evidence type="ECO:0000313" key="7">
    <source>
        <dbReference type="Proteomes" id="UP000318733"/>
    </source>
</evidence>
<dbReference type="Gene3D" id="3.40.710.10">
    <property type="entry name" value="DD-peptidase/beta-lactamase superfamily"/>
    <property type="match status" value="1"/>
</dbReference>
<dbReference type="InterPro" id="IPR011990">
    <property type="entry name" value="TPR-like_helical_dom_sf"/>
</dbReference>
<dbReference type="AlphaFoldDB" id="A0A556MWW3"/>
<reference evidence="6 7" key="1">
    <citation type="submission" date="2019-07" db="EMBL/GenBank/DDBJ databases">
        <authorList>
            <person name="Huq M.A."/>
        </authorList>
    </citation>
    <scope>NUCLEOTIDE SEQUENCE [LARGE SCALE GENOMIC DNA]</scope>
    <source>
        <strain evidence="6 7">MAH-19</strain>
    </source>
</reference>
<feature type="signal peptide" evidence="4">
    <location>
        <begin position="1"/>
        <end position="23"/>
    </location>
</feature>
<keyword evidence="3" id="KW-0802">TPR repeat</keyword>
<evidence type="ECO:0000256" key="4">
    <source>
        <dbReference type="SAM" id="SignalP"/>
    </source>
</evidence>
<comment type="subcellular location">
    <subcellularLocation>
        <location evidence="1">Membrane</location>
    </subcellularLocation>
</comment>
<gene>
    <name evidence="6" type="ORF">FO440_09595</name>
</gene>
<dbReference type="PROSITE" id="PS50005">
    <property type="entry name" value="TPR"/>
    <property type="match status" value="1"/>
</dbReference>
<dbReference type="PANTHER" id="PTHR46825">
    <property type="entry name" value="D-ALANYL-D-ALANINE-CARBOXYPEPTIDASE/ENDOPEPTIDASE AMPH"/>
    <property type="match status" value="1"/>
</dbReference>
<dbReference type="GO" id="GO:0016020">
    <property type="term" value="C:membrane"/>
    <property type="evidence" value="ECO:0007669"/>
    <property type="project" value="UniProtKB-SubCell"/>
</dbReference>
<feature type="chain" id="PRO_5022027500" evidence="4">
    <location>
        <begin position="24"/>
        <end position="500"/>
    </location>
</feature>
<evidence type="ECO:0000313" key="6">
    <source>
        <dbReference type="EMBL" id="TSJ44411.1"/>
    </source>
</evidence>
<feature type="domain" description="Beta-lactamase-related" evidence="5">
    <location>
        <begin position="31"/>
        <end position="373"/>
    </location>
</feature>
<evidence type="ECO:0000256" key="2">
    <source>
        <dbReference type="ARBA" id="ARBA00023136"/>
    </source>
</evidence>
<dbReference type="InterPro" id="IPR019734">
    <property type="entry name" value="TPR_rpt"/>
</dbReference>
<sequence length="500" mass="56238">MLNRKHHFLVLTTLLLMSTAVSAQSTSQNLDKYYRALAADHEMNGNVLFAQDNHILYQKSFGFSDAASGKLNNPDSQFELASVSKLFTATAVLQLRDKGLVDLDQTFQHYFPTFPYPGITLRHLLSHTSGLPDIEALVNPIFAKHPDTVWSIHDDLAALIPFSKDHALGFKPGDKWSYSSLGYHLLALLVEKVSGQTLADYTRDHIFKPAGMEHSYIQTSFLQKNEAHRTRNYMYNNHYEMKLQWVDTLGDWKEWTHNLGLITGGGGIISATRDLMKFDEALRSGKLLGPATWEEACSPYRLNDGQFAQPFDITYCGLGWFIFKDSSQGRIVWGSGANPGTISFFASNLDQKQCFVVLHNVKCNPLHDLDALAILNGKPLAYHAALAFQYAHDLYTLPREQADRNVLQRVADTATYAMRESELDRASLEFRRAGLKAQALATCEMHVRLFPQSGDAYKDHAQTLAEYGQKEKAIEAYKTALHLNPNDVESQEKLKKLSGQ</sequence>
<keyword evidence="7" id="KW-1185">Reference proteome</keyword>
<dbReference type="OrthoDB" id="9793489at2"/>
<dbReference type="EMBL" id="VLPK01000001">
    <property type="protein sequence ID" value="TSJ44411.1"/>
    <property type="molecule type" value="Genomic_DNA"/>
</dbReference>
<feature type="repeat" description="TPR" evidence="3">
    <location>
        <begin position="454"/>
        <end position="487"/>
    </location>
</feature>
<organism evidence="6 7">
    <name type="scientific">Mucilaginibacter corticis</name>
    <dbReference type="NCBI Taxonomy" id="2597670"/>
    <lineage>
        <taxon>Bacteria</taxon>
        <taxon>Pseudomonadati</taxon>
        <taxon>Bacteroidota</taxon>
        <taxon>Sphingobacteriia</taxon>
        <taxon>Sphingobacteriales</taxon>
        <taxon>Sphingobacteriaceae</taxon>
        <taxon>Mucilaginibacter</taxon>
    </lineage>
</organism>
<dbReference type="InterPro" id="IPR012338">
    <property type="entry name" value="Beta-lactam/transpept-like"/>
</dbReference>
<dbReference type="Gene3D" id="1.25.40.10">
    <property type="entry name" value="Tetratricopeptide repeat domain"/>
    <property type="match status" value="1"/>
</dbReference>
<comment type="caution">
    <text evidence="6">The sequence shown here is derived from an EMBL/GenBank/DDBJ whole genome shotgun (WGS) entry which is preliminary data.</text>
</comment>
<accession>A0A556MWW3</accession>